<dbReference type="AlphaFoldDB" id="A0AAD2K4H2"/>
<feature type="chain" id="PRO_5042044993" evidence="1">
    <location>
        <begin position="28"/>
        <end position="48"/>
    </location>
</feature>
<evidence type="ECO:0000256" key="1">
    <source>
        <dbReference type="SAM" id="SignalP"/>
    </source>
</evidence>
<evidence type="ECO:0000313" key="2">
    <source>
        <dbReference type="EMBL" id="CAK5278412.1"/>
    </source>
</evidence>
<reference evidence="2" key="1">
    <citation type="submission" date="2023-11" db="EMBL/GenBank/DDBJ databases">
        <authorList>
            <person name="De Vega J J."/>
            <person name="De Vega J J."/>
        </authorList>
    </citation>
    <scope>NUCLEOTIDE SEQUENCE</scope>
</reference>
<organism evidence="2 3">
    <name type="scientific">Mycena citricolor</name>
    <dbReference type="NCBI Taxonomy" id="2018698"/>
    <lineage>
        <taxon>Eukaryota</taxon>
        <taxon>Fungi</taxon>
        <taxon>Dikarya</taxon>
        <taxon>Basidiomycota</taxon>
        <taxon>Agaricomycotina</taxon>
        <taxon>Agaricomycetes</taxon>
        <taxon>Agaricomycetidae</taxon>
        <taxon>Agaricales</taxon>
        <taxon>Marasmiineae</taxon>
        <taxon>Mycenaceae</taxon>
        <taxon>Mycena</taxon>
    </lineage>
</organism>
<gene>
    <name evidence="2" type="ORF">MYCIT1_LOCUS27747</name>
</gene>
<dbReference type="EMBL" id="CAVNYO010000421">
    <property type="protein sequence ID" value="CAK5278412.1"/>
    <property type="molecule type" value="Genomic_DNA"/>
</dbReference>
<comment type="caution">
    <text evidence="2">The sequence shown here is derived from an EMBL/GenBank/DDBJ whole genome shotgun (WGS) entry which is preliminary data.</text>
</comment>
<protein>
    <submittedName>
        <fullName evidence="2">Uncharacterized protein</fullName>
    </submittedName>
</protein>
<dbReference type="Proteomes" id="UP001295794">
    <property type="component" value="Unassembled WGS sequence"/>
</dbReference>
<feature type="signal peptide" evidence="1">
    <location>
        <begin position="1"/>
        <end position="27"/>
    </location>
</feature>
<keyword evidence="3" id="KW-1185">Reference proteome</keyword>
<keyword evidence="1" id="KW-0732">Signal</keyword>
<sequence length="48" mass="5281">MVAVCCGHRLLLCRSCCLLWACYNSRAGKFLPITERPTIRGAAAMIPN</sequence>
<name>A0AAD2K4H2_9AGAR</name>
<evidence type="ECO:0000313" key="3">
    <source>
        <dbReference type="Proteomes" id="UP001295794"/>
    </source>
</evidence>
<proteinExistence type="predicted"/>
<feature type="non-terminal residue" evidence="2">
    <location>
        <position position="1"/>
    </location>
</feature>
<accession>A0AAD2K4H2</accession>